<evidence type="ECO:0000256" key="1">
    <source>
        <dbReference type="ARBA" id="ARBA00008791"/>
    </source>
</evidence>
<dbReference type="InterPro" id="IPR014729">
    <property type="entry name" value="Rossmann-like_a/b/a_fold"/>
</dbReference>
<name>A0AB39L6P9_9MICC</name>
<dbReference type="EMBL" id="CP163302">
    <property type="protein sequence ID" value="XDP46127.1"/>
    <property type="molecule type" value="Genomic_DNA"/>
</dbReference>
<evidence type="ECO:0000313" key="3">
    <source>
        <dbReference type="EMBL" id="XDP46127.1"/>
    </source>
</evidence>
<dbReference type="KEGG" id="spue:AB5L97_03660"/>
<dbReference type="RefSeq" id="WP_307959116.1">
    <property type="nucleotide sequence ID" value="NZ_CP163302.1"/>
</dbReference>
<dbReference type="AlphaFoldDB" id="A0AB39L6P9"/>
<dbReference type="Gene3D" id="3.40.50.620">
    <property type="entry name" value="HUPs"/>
    <property type="match status" value="1"/>
</dbReference>
<dbReference type="InterPro" id="IPR006016">
    <property type="entry name" value="UspA"/>
</dbReference>
<dbReference type="PANTHER" id="PTHR46553:SF3">
    <property type="entry name" value="ADENINE NUCLEOTIDE ALPHA HYDROLASES-LIKE SUPERFAMILY PROTEIN"/>
    <property type="match status" value="1"/>
</dbReference>
<accession>A0AB39L6P9</accession>
<protein>
    <submittedName>
        <fullName evidence="3">Universal stress protein</fullName>
    </submittedName>
</protein>
<feature type="domain" description="UspA" evidence="2">
    <location>
        <begin position="14"/>
        <end position="148"/>
    </location>
</feature>
<dbReference type="SUPFAM" id="SSF52402">
    <property type="entry name" value="Adenine nucleotide alpha hydrolases-like"/>
    <property type="match status" value="1"/>
</dbReference>
<reference evidence="3" key="1">
    <citation type="submission" date="2024-07" db="EMBL/GenBank/DDBJ databases">
        <authorList>
            <person name="fu j."/>
        </authorList>
    </citation>
    <scope>NUCLEOTIDE SEQUENCE</scope>
    <source>
        <strain evidence="3">P10A9</strain>
    </source>
</reference>
<sequence>MAEASESSPRDGGIVVGVDGSPLSIAALHWAARLESTVGGPIRAIAAWHPPTNGVAFAPYTGVEWNPEDDAREILETALTEAFGDERPEALTAKVVEGFPAKVLIDASRGASMVLVGSRGLGGFMGLLLGSVSRAVAEHAQCPVMVVHAPGDAEKAGPQE</sequence>
<dbReference type="InterPro" id="IPR006015">
    <property type="entry name" value="Universal_stress_UspA"/>
</dbReference>
<dbReference type="PRINTS" id="PR01438">
    <property type="entry name" value="UNVRSLSTRESS"/>
</dbReference>
<dbReference type="Pfam" id="PF00582">
    <property type="entry name" value="Usp"/>
    <property type="match status" value="1"/>
</dbReference>
<evidence type="ECO:0000259" key="2">
    <source>
        <dbReference type="Pfam" id="PF00582"/>
    </source>
</evidence>
<organism evidence="3">
    <name type="scientific">Sinomonas puerhi</name>
    <dbReference type="NCBI Taxonomy" id="3238584"/>
    <lineage>
        <taxon>Bacteria</taxon>
        <taxon>Bacillati</taxon>
        <taxon>Actinomycetota</taxon>
        <taxon>Actinomycetes</taxon>
        <taxon>Micrococcales</taxon>
        <taxon>Micrococcaceae</taxon>
        <taxon>Sinomonas</taxon>
    </lineage>
</organism>
<dbReference type="PANTHER" id="PTHR46553">
    <property type="entry name" value="ADENINE NUCLEOTIDE ALPHA HYDROLASES-LIKE SUPERFAMILY PROTEIN"/>
    <property type="match status" value="1"/>
</dbReference>
<proteinExistence type="inferred from homology"/>
<comment type="similarity">
    <text evidence="1">Belongs to the universal stress protein A family.</text>
</comment>
<gene>
    <name evidence="3" type="ORF">AB5L97_03660</name>
</gene>